<reference evidence="2" key="1">
    <citation type="submission" date="2023-03" db="EMBL/GenBank/DDBJ databases">
        <title>Chromosome-level genomes of two armyworms, Mythimna separata and Mythimna loreyi, provide insights into the biosynthesis and reception of sex pheromones.</title>
        <authorList>
            <person name="Zhao H."/>
        </authorList>
    </citation>
    <scope>NUCLEOTIDE SEQUENCE</scope>
    <source>
        <strain evidence="2">BeijingLab</strain>
        <tissue evidence="2">Pupa</tissue>
    </source>
</reference>
<organism evidence="2 3">
    <name type="scientific">Mythimna separata</name>
    <name type="common">Oriental armyworm</name>
    <name type="synonym">Pseudaletia separata</name>
    <dbReference type="NCBI Taxonomy" id="271217"/>
    <lineage>
        <taxon>Eukaryota</taxon>
        <taxon>Metazoa</taxon>
        <taxon>Ecdysozoa</taxon>
        <taxon>Arthropoda</taxon>
        <taxon>Hexapoda</taxon>
        <taxon>Insecta</taxon>
        <taxon>Pterygota</taxon>
        <taxon>Neoptera</taxon>
        <taxon>Endopterygota</taxon>
        <taxon>Lepidoptera</taxon>
        <taxon>Glossata</taxon>
        <taxon>Ditrysia</taxon>
        <taxon>Noctuoidea</taxon>
        <taxon>Noctuidae</taxon>
        <taxon>Noctuinae</taxon>
        <taxon>Hadenini</taxon>
        <taxon>Mythimna</taxon>
    </lineage>
</organism>
<gene>
    <name evidence="2" type="ORF">PYW07_010067</name>
</gene>
<evidence type="ECO:0000313" key="3">
    <source>
        <dbReference type="Proteomes" id="UP001231518"/>
    </source>
</evidence>
<dbReference type="InterPro" id="IPR000477">
    <property type="entry name" value="RT_dom"/>
</dbReference>
<evidence type="ECO:0000313" key="2">
    <source>
        <dbReference type="EMBL" id="KAJ8715585.1"/>
    </source>
</evidence>
<dbReference type="SUPFAM" id="SSF56672">
    <property type="entry name" value="DNA/RNA polymerases"/>
    <property type="match status" value="1"/>
</dbReference>
<dbReference type="GO" id="GO:0071897">
    <property type="term" value="P:DNA biosynthetic process"/>
    <property type="evidence" value="ECO:0007669"/>
    <property type="project" value="UniProtKB-ARBA"/>
</dbReference>
<accession>A0AAD7YGT0</accession>
<dbReference type="InterPro" id="IPR043502">
    <property type="entry name" value="DNA/RNA_pol_sf"/>
</dbReference>
<dbReference type="AlphaFoldDB" id="A0AAD7YGT0"/>
<keyword evidence="3" id="KW-1185">Reference proteome</keyword>
<protein>
    <recommendedName>
        <fullName evidence="1">Reverse transcriptase domain-containing protein</fullName>
    </recommendedName>
</protein>
<sequence>MHISGPNFKIEKGVKQGDPLSPKLFTSALQEVFNKLPDSWQSRGINVGGHQLTNPRFADDIVLFSTSASELEDMLQDLSTASLEVGLTMNRSKTQVMTNSTKRRVKVDGQVLQYVDEYTYLGQIVSFKNRQDREIKRRIQNAWKTFWAFKEHMKGSLPMTLKRKLIDMCILPVLTYGAQSWSLTEQQKSKLKISVKGQWSAA</sequence>
<comment type="caution">
    <text evidence="2">The sequence shown here is derived from an EMBL/GenBank/DDBJ whole genome shotgun (WGS) entry which is preliminary data.</text>
</comment>
<dbReference type="PANTHER" id="PTHR47027:SF29">
    <property type="entry name" value="C2H2-TYPE DOMAIN-CONTAINING PROTEIN"/>
    <property type="match status" value="1"/>
</dbReference>
<name>A0AAD7YGT0_MYTSE</name>
<dbReference type="Gene3D" id="3.30.70.270">
    <property type="match status" value="1"/>
</dbReference>
<dbReference type="InterPro" id="IPR043128">
    <property type="entry name" value="Rev_trsase/Diguanyl_cyclase"/>
</dbReference>
<proteinExistence type="predicted"/>
<feature type="domain" description="Reverse transcriptase" evidence="1">
    <location>
        <begin position="1"/>
        <end position="125"/>
    </location>
</feature>
<dbReference type="PROSITE" id="PS50878">
    <property type="entry name" value="RT_POL"/>
    <property type="match status" value="1"/>
</dbReference>
<dbReference type="Pfam" id="PF00078">
    <property type="entry name" value="RVT_1"/>
    <property type="match status" value="1"/>
</dbReference>
<dbReference type="PANTHER" id="PTHR47027">
    <property type="entry name" value="REVERSE TRANSCRIPTASE DOMAIN-CONTAINING PROTEIN"/>
    <property type="match status" value="1"/>
</dbReference>
<dbReference type="Proteomes" id="UP001231518">
    <property type="component" value="Chromosome 24"/>
</dbReference>
<dbReference type="EMBL" id="JARGEI010000018">
    <property type="protein sequence ID" value="KAJ8715585.1"/>
    <property type="molecule type" value="Genomic_DNA"/>
</dbReference>
<evidence type="ECO:0000259" key="1">
    <source>
        <dbReference type="PROSITE" id="PS50878"/>
    </source>
</evidence>